<comment type="caution">
    <text evidence="6">The sequence shown here is derived from an EMBL/GenBank/DDBJ whole genome shotgun (WGS) entry which is preliminary data.</text>
</comment>
<name>A0A1E2USY0_9GAMM</name>
<dbReference type="GO" id="GO:0016491">
    <property type="term" value="F:oxidoreductase activity"/>
    <property type="evidence" value="ECO:0007669"/>
    <property type="project" value="UniProtKB-KW"/>
</dbReference>
<sequence>MKMINTHATEKRQPVTMDNVLVAGWNKLRKHTSGESGAYKMTRSKRPMKLFSKQALAGAIALALLGISGQASAIVNVQCPGDNNGDADWNDAGEVQPANTKCMHLIAGDSFAKMSDGNPLYTFGFGDQTGTPPDQVIGEGILSAEWPGPTIELNEGDQFFLNLTNVGTVIRPDLFDPHTVHFHGFPNASAAFDGVPEVSVSINMGSTLTYYYNIVEPGTYLYHCHVEATEHMEMGMLANLYVHPIQDEIGCFDFGPDNPGTTEYDPERVANGNCAAAVGDAGYVYNDSDGTTAFDVEKAIQLSSFDQVFHDASLFVQPLPFALLEGNYPQFNGRGYPDTVNPNALPAPVDSVDPIAGGTEGKVTGTVGEELTDGAITQFLGSDISVDQGEKLLLRLSNVGLDRFWTITAMGLTMKVVGTGAKHMRGTDGKNIYREVASYNFGGGETVDLIIDTTGVAPGTYFLHATEVHQMSNATQMDGGMITEIVVN</sequence>
<dbReference type="InterPro" id="IPR011707">
    <property type="entry name" value="Cu-oxidase-like_N"/>
</dbReference>
<dbReference type="SUPFAM" id="SSF49503">
    <property type="entry name" value="Cupredoxins"/>
    <property type="match status" value="2"/>
</dbReference>
<evidence type="ECO:0000256" key="3">
    <source>
        <dbReference type="ARBA" id="ARBA00023008"/>
    </source>
</evidence>
<evidence type="ECO:0000256" key="1">
    <source>
        <dbReference type="ARBA" id="ARBA00022723"/>
    </source>
</evidence>
<keyword evidence="3" id="KW-0186">Copper</keyword>
<evidence type="ECO:0000313" key="6">
    <source>
        <dbReference type="EMBL" id="ODB97692.1"/>
    </source>
</evidence>
<proteinExistence type="predicted"/>
<evidence type="ECO:0000259" key="5">
    <source>
        <dbReference type="Pfam" id="PF07732"/>
    </source>
</evidence>
<dbReference type="Pfam" id="PF00394">
    <property type="entry name" value="Cu-oxidase"/>
    <property type="match status" value="1"/>
</dbReference>
<keyword evidence="7" id="KW-1185">Reference proteome</keyword>
<dbReference type="OrthoDB" id="9757546at2"/>
<protein>
    <recommendedName>
        <fullName evidence="8">Plastocyanin-like domain-containing protein</fullName>
    </recommendedName>
</protein>
<dbReference type="PANTHER" id="PTHR11709:SF394">
    <property type="entry name" value="FI03373P-RELATED"/>
    <property type="match status" value="1"/>
</dbReference>
<dbReference type="STRING" id="1818881.A3196_13540"/>
<dbReference type="Proteomes" id="UP000094849">
    <property type="component" value="Unassembled WGS sequence"/>
</dbReference>
<feature type="domain" description="Plastocyanin-like" evidence="5">
    <location>
        <begin position="145"/>
        <end position="244"/>
    </location>
</feature>
<accession>A0A1E2USY0</accession>
<dbReference type="InterPro" id="IPR045087">
    <property type="entry name" value="Cu-oxidase_fam"/>
</dbReference>
<organism evidence="6 7">
    <name type="scientific">Candidatus Thiodiazotropha endoloripes</name>
    <dbReference type="NCBI Taxonomy" id="1818881"/>
    <lineage>
        <taxon>Bacteria</taxon>
        <taxon>Pseudomonadati</taxon>
        <taxon>Pseudomonadota</taxon>
        <taxon>Gammaproteobacteria</taxon>
        <taxon>Chromatiales</taxon>
        <taxon>Sedimenticolaceae</taxon>
        <taxon>Candidatus Thiodiazotropha</taxon>
    </lineage>
</organism>
<evidence type="ECO:0000259" key="4">
    <source>
        <dbReference type="Pfam" id="PF00394"/>
    </source>
</evidence>
<reference evidence="6 7" key="1">
    <citation type="submission" date="2016-03" db="EMBL/GenBank/DDBJ databases">
        <title>Chemosynthetic sulphur-oxidizing symbionts of marine invertebrate animals are capable of nitrogen fixation.</title>
        <authorList>
            <person name="Petersen J.M."/>
            <person name="Kemper A."/>
            <person name="Gruber-Vodicka H."/>
            <person name="Cardini U."/>
            <person name="Geest Mvander."/>
            <person name="Kleiner M."/>
            <person name="Bulgheresi S."/>
            <person name="Fussmann M."/>
            <person name="Herbold C."/>
            <person name="Seah B.K.B."/>
            <person name="Antony C.Paul."/>
            <person name="Liu D."/>
            <person name="Belitz A."/>
            <person name="Weber M."/>
        </authorList>
    </citation>
    <scope>NUCLEOTIDE SEQUENCE [LARGE SCALE GENOMIC DNA]</scope>
    <source>
        <strain evidence="6">G_D</strain>
    </source>
</reference>
<gene>
    <name evidence="6" type="ORF">A3196_13540</name>
</gene>
<keyword evidence="2" id="KW-0560">Oxidoreductase</keyword>
<dbReference type="Pfam" id="PF07732">
    <property type="entry name" value="Cu-oxidase_3"/>
    <property type="match status" value="1"/>
</dbReference>
<dbReference type="GO" id="GO:0005507">
    <property type="term" value="F:copper ion binding"/>
    <property type="evidence" value="ECO:0007669"/>
    <property type="project" value="InterPro"/>
</dbReference>
<evidence type="ECO:0008006" key="8">
    <source>
        <dbReference type="Google" id="ProtNLM"/>
    </source>
</evidence>
<dbReference type="InterPro" id="IPR008972">
    <property type="entry name" value="Cupredoxin"/>
</dbReference>
<dbReference type="Gene3D" id="2.60.40.420">
    <property type="entry name" value="Cupredoxins - blue copper proteins"/>
    <property type="match status" value="2"/>
</dbReference>
<evidence type="ECO:0000313" key="7">
    <source>
        <dbReference type="Proteomes" id="UP000094849"/>
    </source>
</evidence>
<feature type="domain" description="Plastocyanin-like" evidence="4">
    <location>
        <begin position="377"/>
        <end position="485"/>
    </location>
</feature>
<keyword evidence="1" id="KW-0479">Metal-binding</keyword>
<dbReference type="AlphaFoldDB" id="A0A1E2USY0"/>
<evidence type="ECO:0000256" key="2">
    <source>
        <dbReference type="ARBA" id="ARBA00023002"/>
    </source>
</evidence>
<dbReference type="PANTHER" id="PTHR11709">
    <property type="entry name" value="MULTI-COPPER OXIDASE"/>
    <property type="match status" value="1"/>
</dbReference>
<dbReference type="EMBL" id="LVJZ01000003">
    <property type="protein sequence ID" value="ODB97692.1"/>
    <property type="molecule type" value="Genomic_DNA"/>
</dbReference>
<dbReference type="InterPro" id="IPR001117">
    <property type="entry name" value="Cu-oxidase_2nd"/>
</dbReference>